<dbReference type="PANTHER" id="PTHR42872:SF3">
    <property type="entry name" value="PROTEIN-GLUTAMATE METHYLESTERASE_PROTEIN-GLUTAMINE GLUTAMINASE 1"/>
    <property type="match status" value="1"/>
</dbReference>
<dbReference type="Pfam" id="PF01339">
    <property type="entry name" value="CheB_methylest"/>
    <property type="match status" value="1"/>
</dbReference>
<evidence type="ECO:0000256" key="4">
    <source>
        <dbReference type="PROSITE-ProRule" id="PRU00050"/>
    </source>
</evidence>
<protein>
    <recommendedName>
        <fullName evidence="2">protein-glutamate methylesterase</fullName>
        <ecNumber evidence="2">3.1.1.61</ecNumber>
    </recommendedName>
</protein>
<keyword evidence="1 4" id="KW-0378">Hydrolase</keyword>
<dbReference type="AlphaFoldDB" id="A0A501W668"/>
<feature type="active site" evidence="4">
    <location>
        <position position="134"/>
    </location>
</feature>
<dbReference type="GO" id="GO:0006935">
    <property type="term" value="P:chemotaxis"/>
    <property type="evidence" value="ECO:0007669"/>
    <property type="project" value="UniProtKB-UniRule"/>
</dbReference>
<dbReference type="PROSITE" id="PS50122">
    <property type="entry name" value="CHEB"/>
    <property type="match status" value="1"/>
</dbReference>
<dbReference type="GO" id="GO:0000156">
    <property type="term" value="F:phosphorelay response regulator activity"/>
    <property type="evidence" value="ECO:0007669"/>
    <property type="project" value="InterPro"/>
</dbReference>
<feature type="active site" evidence="4">
    <location>
        <position position="41"/>
    </location>
</feature>
<organism evidence="6 7">
    <name type="scientific">Pontibacter mangrovi</name>
    <dbReference type="NCBI Taxonomy" id="2589816"/>
    <lineage>
        <taxon>Bacteria</taxon>
        <taxon>Pseudomonadati</taxon>
        <taxon>Bacteroidota</taxon>
        <taxon>Cytophagia</taxon>
        <taxon>Cytophagales</taxon>
        <taxon>Hymenobacteraceae</taxon>
        <taxon>Pontibacter</taxon>
    </lineage>
</organism>
<dbReference type="PANTHER" id="PTHR42872">
    <property type="entry name" value="PROTEIN-GLUTAMATE METHYLESTERASE/PROTEIN-GLUTAMINE GLUTAMINASE"/>
    <property type="match status" value="1"/>
</dbReference>
<dbReference type="InterPro" id="IPR000673">
    <property type="entry name" value="Sig_transdc_resp-reg_Me-estase"/>
</dbReference>
<dbReference type="Proteomes" id="UP000316727">
    <property type="component" value="Unassembled WGS sequence"/>
</dbReference>
<keyword evidence="4" id="KW-0145">Chemotaxis</keyword>
<dbReference type="InterPro" id="IPR035909">
    <property type="entry name" value="CheB_C"/>
</dbReference>
<dbReference type="EC" id="3.1.1.61" evidence="2"/>
<feature type="active site" evidence="4">
    <location>
        <position position="14"/>
    </location>
</feature>
<evidence type="ECO:0000256" key="2">
    <source>
        <dbReference type="ARBA" id="ARBA00039140"/>
    </source>
</evidence>
<dbReference type="SUPFAM" id="SSF52738">
    <property type="entry name" value="Methylesterase CheB, C-terminal domain"/>
    <property type="match status" value="1"/>
</dbReference>
<gene>
    <name evidence="6" type="ORF">FJM65_08705</name>
</gene>
<keyword evidence="7" id="KW-1185">Reference proteome</keyword>
<proteinExistence type="predicted"/>
<reference evidence="6 7" key="1">
    <citation type="submission" date="2019-06" db="EMBL/GenBank/DDBJ databases">
        <title>A novel bacterium of genus Pontibacter, isolated from marine sediment.</title>
        <authorList>
            <person name="Huang H."/>
            <person name="Mo K."/>
            <person name="Hu Y."/>
        </authorList>
    </citation>
    <scope>NUCLEOTIDE SEQUENCE [LARGE SCALE GENOMIC DNA]</scope>
    <source>
        <strain evidence="6 7">HB172049</strain>
    </source>
</reference>
<evidence type="ECO:0000256" key="3">
    <source>
        <dbReference type="ARBA" id="ARBA00048267"/>
    </source>
</evidence>
<dbReference type="EMBL" id="VFRQ01000004">
    <property type="protein sequence ID" value="TPE44232.1"/>
    <property type="molecule type" value="Genomic_DNA"/>
</dbReference>
<evidence type="ECO:0000256" key="1">
    <source>
        <dbReference type="ARBA" id="ARBA00022801"/>
    </source>
</evidence>
<evidence type="ECO:0000259" key="5">
    <source>
        <dbReference type="PROSITE" id="PS50122"/>
    </source>
</evidence>
<accession>A0A501W668</accession>
<dbReference type="Gene3D" id="3.40.50.180">
    <property type="entry name" value="Methylesterase CheB, C-terminal domain"/>
    <property type="match status" value="1"/>
</dbReference>
<sequence>MQNDALKLVVIGGSWGGIQASLGVLKDLPVNYSIPVVLVLHRLRNQEGSLQELLDKKLPLKVVEVGDKEPVLPGHVYLAPANYHVLLEKDHTFSLDDSELENYSRPSIDVTFTSAADVYGKNTVGILLSGASRDGSSGLKYIFEKEGLVVAQDPAEAEVATMPQAAIATIPGCRVMNVARIQEFLLALHEH</sequence>
<dbReference type="GO" id="GO:0005737">
    <property type="term" value="C:cytoplasm"/>
    <property type="evidence" value="ECO:0007669"/>
    <property type="project" value="InterPro"/>
</dbReference>
<dbReference type="OrthoDB" id="1524092at2"/>
<name>A0A501W668_9BACT</name>
<dbReference type="CDD" id="cd16433">
    <property type="entry name" value="CheB"/>
    <property type="match status" value="1"/>
</dbReference>
<evidence type="ECO:0000313" key="6">
    <source>
        <dbReference type="EMBL" id="TPE44232.1"/>
    </source>
</evidence>
<comment type="caution">
    <text evidence="6">The sequence shown here is derived from an EMBL/GenBank/DDBJ whole genome shotgun (WGS) entry which is preliminary data.</text>
</comment>
<comment type="catalytic activity">
    <reaction evidence="3">
        <text>[protein]-L-glutamate 5-O-methyl ester + H2O = L-glutamyl-[protein] + methanol + H(+)</text>
        <dbReference type="Rhea" id="RHEA:23236"/>
        <dbReference type="Rhea" id="RHEA-COMP:10208"/>
        <dbReference type="Rhea" id="RHEA-COMP:10311"/>
        <dbReference type="ChEBI" id="CHEBI:15377"/>
        <dbReference type="ChEBI" id="CHEBI:15378"/>
        <dbReference type="ChEBI" id="CHEBI:17790"/>
        <dbReference type="ChEBI" id="CHEBI:29973"/>
        <dbReference type="ChEBI" id="CHEBI:82795"/>
        <dbReference type="EC" id="3.1.1.61"/>
    </reaction>
</comment>
<feature type="domain" description="CheB-type methylesterase" evidence="5">
    <location>
        <begin position="2"/>
        <end position="187"/>
    </location>
</feature>
<evidence type="ECO:0000313" key="7">
    <source>
        <dbReference type="Proteomes" id="UP000316727"/>
    </source>
</evidence>
<dbReference type="GO" id="GO:0008984">
    <property type="term" value="F:protein-glutamate methylesterase activity"/>
    <property type="evidence" value="ECO:0007669"/>
    <property type="project" value="UniProtKB-EC"/>
</dbReference>
<dbReference type="RefSeq" id="WP_140621125.1">
    <property type="nucleotide sequence ID" value="NZ_VFRQ01000004.1"/>
</dbReference>